<feature type="transmembrane region" description="Helical" evidence="18">
    <location>
        <begin position="135"/>
        <end position="156"/>
    </location>
</feature>
<reference evidence="20" key="1">
    <citation type="submission" date="2020-10" db="EMBL/GenBank/DDBJ databases">
        <authorList>
            <person name="Kikuchi T."/>
        </authorList>
    </citation>
    <scope>NUCLEOTIDE SEQUENCE</scope>
    <source>
        <strain evidence="20">NKZ352</strain>
    </source>
</reference>
<dbReference type="SMART" id="SM01117">
    <property type="entry name" value="Cyt-b5"/>
    <property type="match status" value="1"/>
</dbReference>
<keyword evidence="4" id="KW-0813">Transport</keyword>
<evidence type="ECO:0000256" key="4">
    <source>
        <dbReference type="ARBA" id="ARBA00022448"/>
    </source>
</evidence>
<feature type="transmembrane region" description="Helical" evidence="18">
    <location>
        <begin position="168"/>
        <end position="187"/>
    </location>
</feature>
<sequence>MKEPSIEEEPIGSYHMRKPGEVRIVYELFLILECPVHALHILCILLLLPVIFSASLIHRNLKVIILSYISACFGTSVCRTAWLICEYKQVEVVTMDVFMYIRTLLQNVVAAHLFVISAERLVATWQSQSYEHGSSFGFVLFASFLTYPLAVFLLYSKYNWSSGREINVTVMVLFGSVSIIATAYVYFRNVSMLEKHRWTNISRNYQMRENVRMSKVFLPVFITGIVLFGVSSIFLLRFSSAIRIGDEWTAIVNGFIFDVIVASTSLLLSGLLLFLTLDANRLFTSCGRKIRLNLAKRRASVRPNSSQRSISFRDFRGKTVQVGQSVRFGRTKRPKSTFRNCRWRGSDGRLLSRLSLSLFVKRTPSKFVHTSNYPTLSSATFNPTSCESKAEQGHLNSLVRAVEAAEQECEQQKRHVNRLESLSTSSEETQENVRPTSDTRIVVQSAILVIGSKQSARRESPRFTCVVDFRRRRGGGSVFRGPFTLIAEADRPNEPIRRRKRYRLGRGEVSSVHVGEKTSAVDEMDSKLHKMSAQVYSRCEVSMHCTEDDCWIIVANVVYDITPFLGRHPGGFEILLEFAGCDATQAFEDVGHSTKARMMLANFKVGELEGHERDDFELPEYVASHPAAVLLPPTN</sequence>
<comment type="subcellular location">
    <subcellularLocation>
        <location evidence="1">Endoplasmic reticulum membrane</location>
        <topology evidence="1">Single-pass membrane protein</topology>
        <orientation evidence="1">Cytoplasmic side</orientation>
    </subcellularLocation>
    <subcellularLocation>
        <location evidence="2">Membrane</location>
        <topology evidence="2">Multi-pass membrane protein</topology>
    </subcellularLocation>
    <subcellularLocation>
        <location evidence="14">Microsome membrane</location>
        <topology evidence="14">Single-pass membrane protein</topology>
        <orientation evidence="14">Cytoplasmic side</orientation>
    </subcellularLocation>
</comment>
<keyword evidence="10" id="KW-0249">Electron transport</keyword>
<evidence type="ECO:0000256" key="6">
    <source>
        <dbReference type="ARBA" id="ARBA00022692"/>
    </source>
</evidence>
<dbReference type="InterPro" id="IPR001199">
    <property type="entry name" value="Cyt_B5-like_heme/steroid-bd"/>
</dbReference>
<dbReference type="AlphaFoldDB" id="A0A8S1GSK8"/>
<dbReference type="PRINTS" id="PR00363">
    <property type="entry name" value="CYTOCHROMEB5"/>
</dbReference>
<dbReference type="GO" id="GO:0007606">
    <property type="term" value="P:sensory perception of chemical stimulus"/>
    <property type="evidence" value="ECO:0007669"/>
    <property type="project" value="InterPro"/>
</dbReference>
<evidence type="ECO:0000256" key="3">
    <source>
        <dbReference type="ARBA" id="ARBA00006803"/>
    </source>
</evidence>
<feature type="transmembrane region" description="Helical" evidence="18">
    <location>
        <begin position="104"/>
        <end position="123"/>
    </location>
</feature>
<dbReference type="FunFam" id="3.10.120.10:FF:000007">
    <property type="entry name" value="Sulfite oxidase, mitochondrial"/>
    <property type="match status" value="1"/>
</dbReference>
<keyword evidence="13 18" id="KW-0472">Membrane</keyword>
<organism evidence="20 21">
    <name type="scientific">Caenorhabditis auriculariae</name>
    <dbReference type="NCBI Taxonomy" id="2777116"/>
    <lineage>
        <taxon>Eukaryota</taxon>
        <taxon>Metazoa</taxon>
        <taxon>Ecdysozoa</taxon>
        <taxon>Nematoda</taxon>
        <taxon>Chromadorea</taxon>
        <taxon>Rhabditida</taxon>
        <taxon>Rhabditina</taxon>
        <taxon>Rhabditomorpha</taxon>
        <taxon>Rhabditoidea</taxon>
        <taxon>Rhabditidae</taxon>
        <taxon>Peloderinae</taxon>
        <taxon>Caenorhabditis</taxon>
    </lineage>
</organism>
<dbReference type="Proteomes" id="UP000835052">
    <property type="component" value="Unassembled WGS sequence"/>
</dbReference>
<keyword evidence="9" id="KW-0492">Microsome</keyword>
<evidence type="ECO:0000256" key="5">
    <source>
        <dbReference type="ARBA" id="ARBA00022617"/>
    </source>
</evidence>
<evidence type="ECO:0000256" key="7">
    <source>
        <dbReference type="ARBA" id="ARBA00022723"/>
    </source>
</evidence>
<dbReference type="Pfam" id="PF03125">
    <property type="entry name" value="Sre"/>
    <property type="match status" value="1"/>
</dbReference>
<evidence type="ECO:0000256" key="13">
    <source>
        <dbReference type="ARBA" id="ARBA00023136"/>
    </source>
</evidence>
<keyword evidence="5" id="KW-0349">Heme</keyword>
<evidence type="ECO:0000256" key="16">
    <source>
        <dbReference type="ARBA" id="ARBA00039806"/>
    </source>
</evidence>
<evidence type="ECO:0000256" key="8">
    <source>
        <dbReference type="ARBA" id="ARBA00022824"/>
    </source>
</evidence>
<dbReference type="PROSITE" id="PS50255">
    <property type="entry name" value="CYTOCHROME_B5_2"/>
    <property type="match status" value="1"/>
</dbReference>
<dbReference type="PANTHER" id="PTHR19359:SF150">
    <property type="entry name" value="CYTOCHROME B5"/>
    <property type="match status" value="1"/>
</dbReference>
<feature type="coiled-coil region" evidence="17">
    <location>
        <begin position="395"/>
        <end position="422"/>
    </location>
</feature>
<evidence type="ECO:0000256" key="10">
    <source>
        <dbReference type="ARBA" id="ARBA00022982"/>
    </source>
</evidence>
<keyword evidence="8" id="KW-0256">Endoplasmic reticulum</keyword>
<comment type="similarity">
    <text evidence="3">Belongs to the nematode receptor-like protein sre family.</text>
</comment>
<evidence type="ECO:0000313" key="20">
    <source>
        <dbReference type="EMBL" id="CAD6186647.1"/>
    </source>
</evidence>
<dbReference type="OrthoDB" id="5811630at2759"/>
<dbReference type="GO" id="GO:0046872">
    <property type="term" value="F:metal ion binding"/>
    <property type="evidence" value="ECO:0007669"/>
    <property type="project" value="UniProtKB-KW"/>
</dbReference>
<evidence type="ECO:0000259" key="19">
    <source>
        <dbReference type="PROSITE" id="PS50255"/>
    </source>
</evidence>
<evidence type="ECO:0000256" key="15">
    <source>
        <dbReference type="ARBA" id="ARBA00038168"/>
    </source>
</evidence>
<dbReference type="GO" id="GO:0005789">
    <property type="term" value="C:endoplasmic reticulum membrane"/>
    <property type="evidence" value="ECO:0007669"/>
    <property type="project" value="UniProtKB-SubCell"/>
</dbReference>
<comment type="similarity">
    <text evidence="15">Belongs to the cytochrome b5 family.</text>
</comment>
<dbReference type="InterPro" id="IPR004151">
    <property type="entry name" value="7TM_GPCR_serpentine_rcpt_Sre"/>
</dbReference>
<dbReference type="InterPro" id="IPR036400">
    <property type="entry name" value="Cyt_B5-like_heme/steroid_sf"/>
</dbReference>
<name>A0A8S1GSK8_9PELO</name>
<keyword evidence="12" id="KW-0408">Iron</keyword>
<evidence type="ECO:0000256" key="17">
    <source>
        <dbReference type="SAM" id="Coils"/>
    </source>
</evidence>
<evidence type="ECO:0000256" key="18">
    <source>
        <dbReference type="SAM" id="Phobius"/>
    </source>
</evidence>
<dbReference type="SUPFAM" id="SSF55856">
    <property type="entry name" value="Cytochrome b5-like heme/steroid binding domain"/>
    <property type="match status" value="1"/>
</dbReference>
<keyword evidence="6 18" id="KW-0812">Transmembrane</keyword>
<evidence type="ECO:0000256" key="2">
    <source>
        <dbReference type="ARBA" id="ARBA00004141"/>
    </source>
</evidence>
<feature type="transmembrane region" description="Helical" evidence="18">
    <location>
        <begin position="63"/>
        <end position="84"/>
    </location>
</feature>
<dbReference type="GO" id="GO:0020037">
    <property type="term" value="F:heme binding"/>
    <property type="evidence" value="ECO:0007669"/>
    <property type="project" value="InterPro"/>
</dbReference>
<evidence type="ECO:0000313" key="21">
    <source>
        <dbReference type="Proteomes" id="UP000835052"/>
    </source>
</evidence>
<feature type="transmembrane region" description="Helical" evidence="18">
    <location>
        <begin position="216"/>
        <end position="238"/>
    </location>
</feature>
<keyword evidence="11 18" id="KW-1133">Transmembrane helix</keyword>
<keyword evidence="21" id="KW-1185">Reference proteome</keyword>
<accession>A0A8S1GSK8</accession>
<dbReference type="PANTHER" id="PTHR19359">
    <property type="entry name" value="CYTOCHROME B5"/>
    <property type="match status" value="1"/>
</dbReference>
<keyword evidence="17" id="KW-0175">Coiled coil</keyword>
<evidence type="ECO:0000256" key="9">
    <source>
        <dbReference type="ARBA" id="ARBA00022848"/>
    </source>
</evidence>
<dbReference type="EMBL" id="CAJGYM010000005">
    <property type="protein sequence ID" value="CAD6186647.1"/>
    <property type="molecule type" value="Genomic_DNA"/>
</dbReference>
<proteinExistence type="inferred from homology"/>
<dbReference type="PROSITE" id="PS00191">
    <property type="entry name" value="CYTOCHROME_B5_1"/>
    <property type="match status" value="1"/>
</dbReference>
<protein>
    <recommendedName>
        <fullName evidence="16">Cytochrome b5</fullName>
    </recommendedName>
</protein>
<dbReference type="InterPro" id="IPR050668">
    <property type="entry name" value="Cytochrome_b5"/>
</dbReference>
<dbReference type="InterPro" id="IPR018506">
    <property type="entry name" value="Cyt_B5_heme-BS"/>
</dbReference>
<dbReference type="Gene3D" id="3.10.120.10">
    <property type="entry name" value="Cytochrome b5-like heme/steroid binding domain"/>
    <property type="match status" value="1"/>
</dbReference>
<evidence type="ECO:0000256" key="1">
    <source>
        <dbReference type="ARBA" id="ARBA00004131"/>
    </source>
</evidence>
<comment type="caution">
    <text evidence="20">The sequence shown here is derived from an EMBL/GenBank/DDBJ whole genome shotgun (WGS) entry which is preliminary data.</text>
</comment>
<keyword evidence="7" id="KW-0479">Metal-binding</keyword>
<evidence type="ECO:0000256" key="14">
    <source>
        <dbReference type="ARBA" id="ARBA00037877"/>
    </source>
</evidence>
<feature type="transmembrane region" description="Helical" evidence="18">
    <location>
        <begin position="250"/>
        <end position="275"/>
    </location>
</feature>
<evidence type="ECO:0000256" key="11">
    <source>
        <dbReference type="ARBA" id="ARBA00022989"/>
    </source>
</evidence>
<gene>
    <name evidence="20" type="ORF">CAUJ_LOCUS2566</name>
</gene>
<feature type="transmembrane region" description="Helical" evidence="18">
    <location>
        <begin position="24"/>
        <end position="51"/>
    </location>
</feature>
<evidence type="ECO:0000256" key="12">
    <source>
        <dbReference type="ARBA" id="ARBA00023004"/>
    </source>
</evidence>
<dbReference type="Pfam" id="PF00173">
    <property type="entry name" value="Cyt-b5"/>
    <property type="match status" value="1"/>
</dbReference>
<feature type="domain" description="Cytochrome b5 heme-binding" evidence="19">
    <location>
        <begin position="533"/>
        <end position="609"/>
    </location>
</feature>